<dbReference type="PRINTS" id="PR00463">
    <property type="entry name" value="EP450I"/>
</dbReference>
<feature type="binding site" description="axial binding residue" evidence="6">
    <location>
        <position position="498"/>
    </location>
    <ligand>
        <name>heme</name>
        <dbReference type="ChEBI" id="CHEBI:30413"/>
    </ligand>
    <ligandPart>
        <name>Fe</name>
        <dbReference type="ChEBI" id="CHEBI:18248"/>
    </ligandPart>
</feature>
<keyword evidence="5 8" id="KW-0472">Membrane</keyword>
<evidence type="ECO:0000256" key="4">
    <source>
        <dbReference type="ARBA" id="ARBA00022989"/>
    </source>
</evidence>
<dbReference type="InterPro" id="IPR017972">
    <property type="entry name" value="Cyt_P450_CS"/>
</dbReference>
<dbReference type="GO" id="GO:0004497">
    <property type="term" value="F:monooxygenase activity"/>
    <property type="evidence" value="ECO:0007669"/>
    <property type="project" value="UniProtKB-KW"/>
</dbReference>
<evidence type="ECO:0000256" key="5">
    <source>
        <dbReference type="ARBA" id="ARBA00023136"/>
    </source>
</evidence>
<dbReference type="AlphaFoldDB" id="A0ABD3GP88"/>
<dbReference type="Pfam" id="PF00067">
    <property type="entry name" value="p450"/>
    <property type="match status" value="1"/>
</dbReference>
<dbReference type="CDD" id="cd11075">
    <property type="entry name" value="CYP77_89"/>
    <property type="match status" value="1"/>
</dbReference>
<evidence type="ECO:0000256" key="2">
    <source>
        <dbReference type="ARBA" id="ARBA00022692"/>
    </source>
</evidence>
<feature type="transmembrane region" description="Helical" evidence="8">
    <location>
        <begin position="65"/>
        <end position="86"/>
    </location>
</feature>
<name>A0ABD3GP88_9MARC</name>
<dbReference type="SUPFAM" id="SSF48264">
    <property type="entry name" value="Cytochrome P450"/>
    <property type="match status" value="1"/>
</dbReference>
<dbReference type="PRINTS" id="PR00385">
    <property type="entry name" value="P450"/>
</dbReference>
<dbReference type="PANTHER" id="PTHR24298:SF800">
    <property type="entry name" value="CYTOCHROME P450 89A2-RELATED"/>
    <property type="match status" value="1"/>
</dbReference>
<protein>
    <recommendedName>
        <fullName evidence="11">Cytochrome P450</fullName>
    </recommendedName>
</protein>
<dbReference type="PROSITE" id="PS00086">
    <property type="entry name" value="CYTOCHROME_P450"/>
    <property type="match status" value="1"/>
</dbReference>
<evidence type="ECO:0000313" key="9">
    <source>
        <dbReference type="EMBL" id="KAL3681048.1"/>
    </source>
</evidence>
<gene>
    <name evidence="9" type="ORF">R1sor_024004</name>
</gene>
<accession>A0ABD3GP88</accession>
<keyword evidence="10" id="KW-1185">Reference proteome</keyword>
<organism evidence="9 10">
    <name type="scientific">Riccia sorocarpa</name>
    <dbReference type="NCBI Taxonomy" id="122646"/>
    <lineage>
        <taxon>Eukaryota</taxon>
        <taxon>Viridiplantae</taxon>
        <taxon>Streptophyta</taxon>
        <taxon>Embryophyta</taxon>
        <taxon>Marchantiophyta</taxon>
        <taxon>Marchantiopsida</taxon>
        <taxon>Marchantiidae</taxon>
        <taxon>Marchantiales</taxon>
        <taxon>Ricciaceae</taxon>
        <taxon>Riccia</taxon>
    </lineage>
</organism>
<keyword evidence="3 6" id="KW-0479">Metal-binding</keyword>
<evidence type="ECO:0000313" key="10">
    <source>
        <dbReference type="Proteomes" id="UP001633002"/>
    </source>
</evidence>
<evidence type="ECO:0000256" key="3">
    <source>
        <dbReference type="ARBA" id="ARBA00022723"/>
    </source>
</evidence>
<keyword evidence="2 8" id="KW-0812">Transmembrane</keyword>
<dbReference type="GO" id="GO:0046872">
    <property type="term" value="F:metal ion binding"/>
    <property type="evidence" value="ECO:0007669"/>
    <property type="project" value="UniProtKB-KW"/>
</dbReference>
<reference evidence="9 10" key="1">
    <citation type="submission" date="2024-09" db="EMBL/GenBank/DDBJ databases">
        <title>Chromosome-scale assembly of Riccia sorocarpa.</title>
        <authorList>
            <person name="Paukszto L."/>
        </authorList>
    </citation>
    <scope>NUCLEOTIDE SEQUENCE [LARGE SCALE GENOMIC DNA]</scope>
    <source>
        <strain evidence="9">LP-2024</strain>
        <tissue evidence="9">Aerial parts of the thallus</tissue>
    </source>
</reference>
<evidence type="ECO:0000256" key="6">
    <source>
        <dbReference type="PIRSR" id="PIRSR602401-1"/>
    </source>
</evidence>
<comment type="cofactor">
    <cofactor evidence="6">
        <name>heme</name>
        <dbReference type="ChEBI" id="CHEBI:30413"/>
    </cofactor>
</comment>
<comment type="caution">
    <text evidence="9">The sequence shown here is derived from an EMBL/GenBank/DDBJ whole genome shotgun (WGS) entry which is preliminary data.</text>
</comment>
<keyword evidence="7" id="KW-0503">Monooxygenase</keyword>
<keyword evidence="7" id="KW-0560">Oxidoreductase</keyword>
<keyword evidence="6 7" id="KW-0349">Heme</keyword>
<evidence type="ECO:0000256" key="8">
    <source>
        <dbReference type="SAM" id="Phobius"/>
    </source>
</evidence>
<dbReference type="PANTHER" id="PTHR24298">
    <property type="entry name" value="FLAVONOID 3'-MONOOXYGENASE-RELATED"/>
    <property type="match status" value="1"/>
</dbReference>
<sequence length="555" mass="62871">MMRLGANTSPESLRKLNPALFGSMFTDSFNPPPHALSDPGSNLLKLKMAEAETTDEPTVGFSSTYLVGVITCAVVIVSLILSRLLFSKPKLNLPPTPKGIPLFGTMLKTRGPKTHRILVEYAKEFGPLYALKTGLKYFIVVTSPEIAWEGLLKNAQVFSSRPKLLSRLNFTGWRSVNSALYGDYWRGIRKNLVTQVTSGSKVASFAPFREEELATLMERIDREAKKDDNIITFLPHCRFTVFSILLHVCFSKRFDAEDIEELDAILKRLLIILAPQVIDFIPFLQRFSKKHKNECQTLLDLMRKMFTPLIDEHRVMRNNGAPKLDYVDSLIVLQQEMNLKETDVLGLIGEVLTGGTDTTANTLEWTMANLMKHPEIQQRLYEEIQEVTGGNIVQEAQLVKMKYLQAVVKEGLRKHPPLPFGITHGVTQQTKFRGYDIPEDAMVLFHIQAMQNDPTIWKDPDVFNPERFLNNDPNYDMTGSHGPKSLEFIPFGAGRRICPGMNLGLTHAHLILARLIQRYEFTKVNPNKEIDFDDALRFAVVMVNPLKARIKLRSS</sequence>
<dbReference type="InterPro" id="IPR001128">
    <property type="entry name" value="Cyt_P450"/>
</dbReference>
<dbReference type="InterPro" id="IPR002401">
    <property type="entry name" value="Cyt_P450_E_grp-I"/>
</dbReference>
<keyword evidence="6 7" id="KW-0408">Iron</keyword>
<evidence type="ECO:0000256" key="7">
    <source>
        <dbReference type="RuleBase" id="RU000461"/>
    </source>
</evidence>
<dbReference type="Proteomes" id="UP001633002">
    <property type="component" value="Unassembled WGS sequence"/>
</dbReference>
<comment type="subcellular location">
    <subcellularLocation>
        <location evidence="1">Membrane</location>
        <topology evidence="1">Single-pass membrane protein</topology>
    </subcellularLocation>
</comment>
<dbReference type="InterPro" id="IPR051103">
    <property type="entry name" value="Plant_metabolite_P450s"/>
</dbReference>
<evidence type="ECO:0000256" key="1">
    <source>
        <dbReference type="ARBA" id="ARBA00004167"/>
    </source>
</evidence>
<comment type="similarity">
    <text evidence="7">Belongs to the cytochrome P450 family.</text>
</comment>
<dbReference type="Gene3D" id="1.10.630.10">
    <property type="entry name" value="Cytochrome P450"/>
    <property type="match status" value="1"/>
</dbReference>
<dbReference type="GO" id="GO:0016020">
    <property type="term" value="C:membrane"/>
    <property type="evidence" value="ECO:0007669"/>
    <property type="project" value="UniProtKB-SubCell"/>
</dbReference>
<keyword evidence="4 8" id="KW-1133">Transmembrane helix</keyword>
<evidence type="ECO:0008006" key="11">
    <source>
        <dbReference type="Google" id="ProtNLM"/>
    </source>
</evidence>
<dbReference type="EMBL" id="JBJQOH010000007">
    <property type="protein sequence ID" value="KAL3681048.1"/>
    <property type="molecule type" value="Genomic_DNA"/>
</dbReference>
<proteinExistence type="inferred from homology"/>
<dbReference type="InterPro" id="IPR036396">
    <property type="entry name" value="Cyt_P450_sf"/>
</dbReference>